<name>C4Z3J2_LACE2</name>
<dbReference type="AlphaFoldDB" id="C4Z3J2"/>
<keyword evidence="2" id="KW-1185">Reference proteome</keyword>
<gene>
    <name evidence="1" type="ordered locus">EUBELI_00445</name>
</gene>
<evidence type="ECO:0000313" key="1">
    <source>
        <dbReference type="EMBL" id="ACR71461.1"/>
    </source>
</evidence>
<dbReference type="HOGENOM" id="CLU_3251656_0_0_9"/>
<dbReference type="Proteomes" id="UP000001476">
    <property type="component" value="Chromosome"/>
</dbReference>
<sequence length="42" mass="4503">MAGISTFFPSEEFIFRQVLVVEGQAAGFFINSQARCFGAAGT</sequence>
<accession>C4Z3J2</accession>
<dbReference type="EMBL" id="CP001104">
    <property type="protein sequence ID" value="ACR71461.1"/>
    <property type="molecule type" value="Genomic_DNA"/>
</dbReference>
<dbReference type="STRING" id="515620.EUBELI_00445"/>
<reference evidence="1 2" key="1">
    <citation type="journal article" date="2009" name="Proc. Natl. Acad. Sci. U.S.A.">
        <title>Characterizing a model human gut microbiota composed of members of its two dominant bacterial phyla.</title>
        <authorList>
            <person name="Mahowald M.A."/>
            <person name="Rey F.E."/>
            <person name="Seedorf H."/>
            <person name="Turnbaugh P.J."/>
            <person name="Fulton R.S."/>
            <person name="Wollam A."/>
            <person name="Shah N."/>
            <person name="Wang C."/>
            <person name="Magrini V."/>
            <person name="Wilson R.K."/>
            <person name="Cantarel B.L."/>
            <person name="Coutinho P.M."/>
            <person name="Henrissat B."/>
            <person name="Crock L.W."/>
            <person name="Russell A."/>
            <person name="Verberkmoes N.C."/>
            <person name="Hettich R.L."/>
            <person name="Gordon J.I."/>
        </authorList>
    </citation>
    <scope>NUCLEOTIDE SEQUENCE [LARGE SCALE GENOMIC DNA]</scope>
    <source>
        <strain evidence="2">ATCC 27750 / DSM 3376 / VPI C15-48 / C15-B4</strain>
    </source>
</reference>
<proteinExistence type="predicted"/>
<organism evidence="1 2">
    <name type="scientific">Lachnospira eligens (strain ATCC 27750 / DSM 3376 / VPI C15-48 / C15-B4)</name>
    <name type="common">Eubacterium eligens</name>
    <dbReference type="NCBI Taxonomy" id="515620"/>
    <lineage>
        <taxon>Bacteria</taxon>
        <taxon>Bacillati</taxon>
        <taxon>Bacillota</taxon>
        <taxon>Clostridia</taxon>
        <taxon>Lachnospirales</taxon>
        <taxon>Lachnospiraceae</taxon>
        <taxon>Lachnospira</taxon>
    </lineage>
</organism>
<evidence type="ECO:0000313" key="2">
    <source>
        <dbReference type="Proteomes" id="UP000001476"/>
    </source>
</evidence>
<dbReference type="KEGG" id="eel:EUBELI_00445"/>
<protein>
    <submittedName>
        <fullName evidence="1">Uncharacterized protein</fullName>
    </submittedName>
</protein>